<dbReference type="PANTHER" id="PTHR45740:SF2">
    <property type="entry name" value="POLY [ADP-RIBOSE] POLYMERASE"/>
    <property type="match status" value="1"/>
</dbReference>
<dbReference type="OrthoDB" id="6371790at2759"/>
<feature type="domain" description="WWE" evidence="5">
    <location>
        <begin position="436"/>
        <end position="526"/>
    </location>
</feature>
<comment type="similarity">
    <text evidence="3">Belongs to the ARTD/PARP family.</text>
</comment>
<gene>
    <name evidence="6" type="ORF">DSTB1V02_LOCUS6048</name>
</gene>
<dbReference type="Gene3D" id="3.30.720.50">
    <property type="match status" value="1"/>
</dbReference>
<dbReference type="PROSITE" id="PS50918">
    <property type="entry name" value="WWE"/>
    <property type="match status" value="1"/>
</dbReference>
<evidence type="ECO:0000313" key="6">
    <source>
        <dbReference type="EMBL" id="CAD7246191.1"/>
    </source>
</evidence>
<accession>A0A7R8XAA6</accession>
<dbReference type="EMBL" id="CAJPEV010001065">
    <property type="protein sequence ID" value="CAG0890488.1"/>
    <property type="molecule type" value="Genomic_DNA"/>
</dbReference>
<sequence>MEKKTEVTAKLVEKLQRKTMEFLQPNPNMADKKYALDDDVKQKFLGPIHHLQSKDIKELNEEFISWLAAFTEVLMKYHQDCSEIVTGLHERILKKKNEAAARSRKEFVPKTLSDLKLTIPDINVDGVQLEEAVQQPQQRDGKFDQRKHNMVHGPHETLIFEFGVNNFLLIDKISEEEKVSLPIGLKMCDADQSPDGCADEKYASSSNDEVAVPGICGRYNAMECEASSGCIELHLCLNYILDSCTGGCLLNHDILDPQCEQLLKNAGVETSRKDLKMMLRMELKEQRLDAIFELQRQCRRQMEEAAKRKVFHAHEDDGEVEVPEVCIFLLNGRCLDGESGLCKRLHAGTPYHWQVMDPVTNKWINLSKNQSFKLEHNFSDPAKDTVQLDSFTSEEVHLTERRQLKELLNDTSYEMDFKSMKLNTETKGGMDIRRLSTQSYVMTGGKKHSTIWWWYFLDVSGKWMKYGDTTAEHKSSSDLKSADIEKQFLQGNGCVGFRTKKFKYEINFETMQQENLKTNTRRDIRRRPAPPEGSSNTQYRHLPSHWVPMQEAERCKMVLLDLGSQEFLNVAAHMPSFTICKITRVQNPNLWEKYQNKRLELLRKYNDNAGQWRSLDFANGEAKLERWGGAYFSSPGMGVRGGGSMQNGVGGA</sequence>
<dbReference type="Proteomes" id="UP000677054">
    <property type="component" value="Unassembled WGS sequence"/>
</dbReference>
<comment type="subcellular location">
    <subcellularLocation>
        <location evidence="1">Nucleus</location>
    </subcellularLocation>
</comment>
<dbReference type="AlphaFoldDB" id="A0A7R8XAA6"/>
<organism evidence="6">
    <name type="scientific">Darwinula stevensoni</name>
    <dbReference type="NCBI Taxonomy" id="69355"/>
    <lineage>
        <taxon>Eukaryota</taxon>
        <taxon>Metazoa</taxon>
        <taxon>Ecdysozoa</taxon>
        <taxon>Arthropoda</taxon>
        <taxon>Crustacea</taxon>
        <taxon>Oligostraca</taxon>
        <taxon>Ostracoda</taxon>
        <taxon>Podocopa</taxon>
        <taxon>Podocopida</taxon>
        <taxon>Darwinulocopina</taxon>
        <taxon>Darwinuloidea</taxon>
        <taxon>Darwinulidae</taxon>
        <taxon>Darwinula</taxon>
    </lineage>
</organism>
<dbReference type="SUPFAM" id="SSF117839">
    <property type="entry name" value="WWE domain"/>
    <property type="match status" value="1"/>
</dbReference>
<dbReference type="Pfam" id="PF02825">
    <property type="entry name" value="WWE"/>
    <property type="match status" value="1"/>
</dbReference>
<dbReference type="EMBL" id="LR900582">
    <property type="protein sequence ID" value="CAD7246191.1"/>
    <property type="molecule type" value="Genomic_DNA"/>
</dbReference>
<dbReference type="SMART" id="SM00678">
    <property type="entry name" value="WWE"/>
    <property type="match status" value="1"/>
</dbReference>
<reference evidence="6" key="1">
    <citation type="submission" date="2020-11" db="EMBL/GenBank/DDBJ databases">
        <authorList>
            <person name="Tran Van P."/>
        </authorList>
    </citation>
    <scope>NUCLEOTIDE SEQUENCE</scope>
</reference>
<evidence type="ECO:0000256" key="3">
    <source>
        <dbReference type="ARBA" id="ARBA00024347"/>
    </source>
</evidence>
<dbReference type="Gene3D" id="3.90.228.10">
    <property type="match status" value="1"/>
</dbReference>
<dbReference type="InterPro" id="IPR051712">
    <property type="entry name" value="ARTD-AVP"/>
</dbReference>
<keyword evidence="7" id="KW-1185">Reference proteome</keyword>
<dbReference type="PANTHER" id="PTHR45740">
    <property type="entry name" value="POLY [ADP-RIBOSE] POLYMERASE"/>
    <property type="match status" value="1"/>
</dbReference>
<dbReference type="InterPro" id="IPR004170">
    <property type="entry name" value="WWE_dom"/>
</dbReference>
<evidence type="ECO:0000256" key="1">
    <source>
        <dbReference type="ARBA" id="ARBA00004123"/>
    </source>
</evidence>
<proteinExistence type="inferred from homology"/>
<dbReference type="InterPro" id="IPR037197">
    <property type="entry name" value="WWE_dom_sf"/>
</dbReference>
<dbReference type="GO" id="GO:0008270">
    <property type="term" value="F:zinc ion binding"/>
    <property type="evidence" value="ECO:0007669"/>
    <property type="project" value="InterPro"/>
</dbReference>
<keyword evidence="2" id="KW-0539">Nucleus</keyword>
<dbReference type="InterPro" id="IPR027267">
    <property type="entry name" value="AH/BAR_dom_sf"/>
</dbReference>
<protein>
    <recommendedName>
        <fullName evidence="5">WWE domain-containing protein</fullName>
    </recommendedName>
</protein>
<dbReference type="GO" id="GO:0003950">
    <property type="term" value="F:NAD+ poly-ADP-ribosyltransferase activity"/>
    <property type="evidence" value="ECO:0007669"/>
    <property type="project" value="TreeGrafter"/>
</dbReference>
<dbReference type="SUPFAM" id="SSF103657">
    <property type="entry name" value="BAR/IMD domain-like"/>
    <property type="match status" value="1"/>
</dbReference>
<feature type="region of interest" description="Disordered" evidence="4">
    <location>
        <begin position="518"/>
        <end position="540"/>
    </location>
</feature>
<evidence type="ECO:0000313" key="7">
    <source>
        <dbReference type="Proteomes" id="UP000677054"/>
    </source>
</evidence>
<dbReference type="GO" id="GO:0005634">
    <property type="term" value="C:nucleus"/>
    <property type="evidence" value="ECO:0007669"/>
    <property type="project" value="UniProtKB-SubCell"/>
</dbReference>
<name>A0A7R8XAA6_9CRUS</name>
<evidence type="ECO:0000259" key="5">
    <source>
        <dbReference type="PROSITE" id="PS50918"/>
    </source>
</evidence>
<dbReference type="GO" id="GO:1990404">
    <property type="term" value="F:NAD+-protein mono-ADP-ribosyltransferase activity"/>
    <property type="evidence" value="ECO:0007669"/>
    <property type="project" value="TreeGrafter"/>
</dbReference>
<evidence type="ECO:0000256" key="4">
    <source>
        <dbReference type="SAM" id="MobiDB-lite"/>
    </source>
</evidence>
<evidence type="ECO:0000256" key="2">
    <source>
        <dbReference type="ARBA" id="ARBA00023242"/>
    </source>
</evidence>
<dbReference type="InterPro" id="IPR018123">
    <property type="entry name" value="WWE-dom_subgr"/>
</dbReference>